<reference evidence="9" key="2">
    <citation type="submission" date="2021-09" db="EMBL/GenBank/DDBJ databases">
        <authorList>
            <person name="Gilroy R."/>
        </authorList>
    </citation>
    <scope>NUCLEOTIDE SEQUENCE</scope>
    <source>
        <strain evidence="9">ChiGjej2B2-7701</strain>
    </source>
</reference>
<dbReference type="GO" id="GO:0006508">
    <property type="term" value="P:proteolysis"/>
    <property type="evidence" value="ECO:0007669"/>
    <property type="project" value="UniProtKB-KW"/>
</dbReference>
<keyword evidence="2 8" id="KW-0645">Protease</keyword>
<evidence type="ECO:0000256" key="2">
    <source>
        <dbReference type="ARBA" id="ARBA00022670"/>
    </source>
</evidence>
<dbReference type="PANTHER" id="PTHR13604:SF0">
    <property type="entry name" value="ABASIC SITE PROCESSING PROTEIN HMCES"/>
    <property type="match status" value="1"/>
</dbReference>
<sequence length="205" mass="22485">MCQRMCPLSFEEAQEVLASREETGRARVAADETFDSERDAWPGSMVAAFVPDEGGKLVATKLTWGFDAPSGSRAVFNTRIETALAQLRDGRGMWADAIAHGRCLVPVRAFYESHATERVKSERTGKPVRRQYRFLMPGAKAFLLAGVCQDGRLSIVTCEPNSAVAPVHNRMPLVLGPGESAVWLGPGFEVLADRSHVRLVSEPER</sequence>
<comment type="similarity">
    <text evidence="1 8">Belongs to the SOS response-associated peptidase family.</text>
</comment>
<organism evidence="9 10">
    <name type="scientific">Collinsella ihumii</name>
    <dbReference type="NCBI Taxonomy" id="1720204"/>
    <lineage>
        <taxon>Bacteria</taxon>
        <taxon>Bacillati</taxon>
        <taxon>Actinomycetota</taxon>
        <taxon>Coriobacteriia</taxon>
        <taxon>Coriobacteriales</taxon>
        <taxon>Coriobacteriaceae</taxon>
        <taxon>Collinsella</taxon>
    </lineage>
</organism>
<reference evidence="9" key="1">
    <citation type="journal article" date="2021" name="PeerJ">
        <title>Extensive microbial diversity within the chicken gut microbiome revealed by metagenomics and culture.</title>
        <authorList>
            <person name="Gilroy R."/>
            <person name="Ravi A."/>
            <person name="Getino M."/>
            <person name="Pursley I."/>
            <person name="Horton D.L."/>
            <person name="Alikhan N.F."/>
            <person name="Baker D."/>
            <person name="Gharbi K."/>
            <person name="Hall N."/>
            <person name="Watson M."/>
            <person name="Adriaenssens E.M."/>
            <person name="Foster-Nyarko E."/>
            <person name="Jarju S."/>
            <person name="Secka A."/>
            <person name="Antonio M."/>
            <person name="Oren A."/>
            <person name="Chaudhuri R.R."/>
            <person name="La Ragione R."/>
            <person name="Hildebrand F."/>
            <person name="Pallen M.J."/>
        </authorList>
    </citation>
    <scope>NUCLEOTIDE SEQUENCE</scope>
    <source>
        <strain evidence="9">ChiGjej2B2-7701</strain>
    </source>
</reference>
<evidence type="ECO:0000256" key="5">
    <source>
        <dbReference type="ARBA" id="ARBA00023124"/>
    </source>
</evidence>
<dbReference type="InterPro" id="IPR036590">
    <property type="entry name" value="SRAP-like"/>
</dbReference>
<dbReference type="GO" id="GO:0003697">
    <property type="term" value="F:single-stranded DNA binding"/>
    <property type="evidence" value="ECO:0007669"/>
    <property type="project" value="InterPro"/>
</dbReference>
<proteinExistence type="inferred from homology"/>
<dbReference type="GO" id="GO:0008233">
    <property type="term" value="F:peptidase activity"/>
    <property type="evidence" value="ECO:0007669"/>
    <property type="project" value="UniProtKB-KW"/>
</dbReference>
<name>A0A921LPM9_9ACTN</name>
<dbReference type="Proteomes" id="UP000746751">
    <property type="component" value="Unassembled WGS sequence"/>
</dbReference>
<dbReference type="Gene3D" id="3.90.1680.10">
    <property type="entry name" value="SOS response associated peptidase-like"/>
    <property type="match status" value="1"/>
</dbReference>
<gene>
    <name evidence="9" type="ORF">K8U80_01610</name>
</gene>
<evidence type="ECO:0000256" key="6">
    <source>
        <dbReference type="ARBA" id="ARBA00023125"/>
    </source>
</evidence>
<dbReference type="Pfam" id="PF02586">
    <property type="entry name" value="SRAP"/>
    <property type="match status" value="1"/>
</dbReference>
<evidence type="ECO:0000313" key="9">
    <source>
        <dbReference type="EMBL" id="HJG30071.1"/>
    </source>
</evidence>
<keyword evidence="6" id="KW-0238">DNA-binding</keyword>
<keyword evidence="4 8" id="KW-0378">Hydrolase</keyword>
<dbReference type="GO" id="GO:0016829">
    <property type="term" value="F:lyase activity"/>
    <property type="evidence" value="ECO:0007669"/>
    <property type="project" value="UniProtKB-KW"/>
</dbReference>
<keyword evidence="7" id="KW-0456">Lyase</keyword>
<dbReference type="InterPro" id="IPR003738">
    <property type="entry name" value="SRAP"/>
</dbReference>
<evidence type="ECO:0000256" key="4">
    <source>
        <dbReference type="ARBA" id="ARBA00022801"/>
    </source>
</evidence>
<evidence type="ECO:0000256" key="7">
    <source>
        <dbReference type="ARBA" id="ARBA00023239"/>
    </source>
</evidence>
<dbReference type="GO" id="GO:0106300">
    <property type="term" value="P:protein-DNA covalent cross-linking repair"/>
    <property type="evidence" value="ECO:0007669"/>
    <property type="project" value="InterPro"/>
</dbReference>
<evidence type="ECO:0000256" key="3">
    <source>
        <dbReference type="ARBA" id="ARBA00022763"/>
    </source>
</evidence>
<protein>
    <recommendedName>
        <fullName evidence="8">Abasic site processing protein</fullName>
        <ecNumber evidence="8">3.4.-.-</ecNumber>
    </recommendedName>
</protein>
<keyword evidence="5" id="KW-0190">Covalent protein-DNA linkage</keyword>
<evidence type="ECO:0000256" key="8">
    <source>
        <dbReference type="RuleBase" id="RU364100"/>
    </source>
</evidence>
<dbReference type="EMBL" id="DYVF01000013">
    <property type="protein sequence ID" value="HJG30071.1"/>
    <property type="molecule type" value="Genomic_DNA"/>
</dbReference>
<dbReference type="SUPFAM" id="SSF143081">
    <property type="entry name" value="BB1717-like"/>
    <property type="match status" value="1"/>
</dbReference>
<comment type="caution">
    <text evidence="9">The sequence shown here is derived from an EMBL/GenBank/DDBJ whole genome shotgun (WGS) entry which is preliminary data.</text>
</comment>
<dbReference type="AlphaFoldDB" id="A0A921LPM9"/>
<keyword evidence="3" id="KW-0227">DNA damage</keyword>
<dbReference type="PANTHER" id="PTHR13604">
    <property type="entry name" value="DC12-RELATED"/>
    <property type="match status" value="1"/>
</dbReference>
<evidence type="ECO:0000313" key="10">
    <source>
        <dbReference type="Proteomes" id="UP000746751"/>
    </source>
</evidence>
<dbReference type="EC" id="3.4.-.-" evidence="8"/>
<dbReference type="RefSeq" id="WP_273339864.1">
    <property type="nucleotide sequence ID" value="NZ_JAUEIM010000011.1"/>
</dbReference>
<evidence type="ECO:0000256" key="1">
    <source>
        <dbReference type="ARBA" id="ARBA00008136"/>
    </source>
</evidence>
<accession>A0A921LPM9</accession>